<dbReference type="Proteomes" id="UP000681131">
    <property type="component" value="Chromosome"/>
</dbReference>
<reference evidence="12 14" key="2">
    <citation type="submission" date="2019-08" db="EMBL/GenBank/DDBJ databases">
        <title>Complete genome sequences of Francisella adeliensis (FSC1325 and FSC1326).</title>
        <authorList>
            <person name="Ohrman C."/>
            <person name="Uneklint I."/>
            <person name="Vallesi A."/>
            <person name="Karlsson L."/>
            <person name="Sjodin A."/>
        </authorList>
    </citation>
    <scope>NUCLEOTIDE SEQUENCE [LARGE SCALE GENOMIC DNA]</scope>
    <source>
        <strain evidence="12 14">FSC1325</strain>
    </source>
</reference>
<evidence type="ECO:0000259" key="9">
    <source>
        <dbReference type="Pfam" id="PF07662"/>
    </source>
</evidence>
<dbReference type="AlphaFoldDB" id="A0A2Z4Y0T3"/>
<keyword evidence="5 7" id="KW-1133">Transmembrane helix</keyword>
<keyword evidence="14" id="KW-1185">Reference proteome</keyword>
<dbReference type="EMBL" id="CP021781">
    <property type="protein sequence ID" value="AXA34767.1"/>
    <property type="molecule type" value="Genomic_DNA"/>
</dbReference>
<evidence type="ECO:0000313" key="14">
    <source>
        <dbReference type="Proteomes" id="UP000681131"/>
    </source>
</evidence>
<evidence type="ECO:0000259" key="8">
    <source>
        <dbReference type="Pfam" id="PF01773"/>
    </source>
</evidence>
<accession>A0A2Z4Y0T3</accession>
<feature type="transmembrane region" description="Helical" evidence="7">
    <location>
        <begin position="6"/>
        <end position="22"/>
    </location>
</feature>
<feature type="transmembrane region" description="Helical" evidence="7">
    <location>
        <begin position="287"/>
        <end position="303"/>
    </location>
</feature>
<dbReference type="InterPro" id="IPR002668">
    <property type="entry name" value="CNT_N_dom"/>
</dbReference>
<proteinExistence type="inferred from homology"/>
<dbReference type="InterPro" id="IPR011642">
    <property type="entry name" value="Gate_dom"/>
</dbReference>
<comment type="similarity">
    <text evidence="2">Belongs to the concentrative nucleoside transporter (CNT) (TC 2.A.41) family.</text>
</comment>
<evidence type="ECO:0000256" key="3">
    <source>
        <dbReference type="ARBA" id="ARBA00022475"/>
    </source>
</evidence>
<feature type="transmembrane region" description="Helical" evidence="7">
    <location>
        <begin position="254"/>
        <end position="280"/>
    </location>
</feature>
<dbReference type="PANTHER" id="PTHR10590">
    <property type="entry name" value="SODIUM/NUCLEOSIDE COTRANSPORTER"/>
    <property type="match status" value="1"/>
</dbReference>
<evidence type="ECO:0000259" key="10">
    <source>
        <dbReference type="Pfam" id="PF07670"/>
    </source>
</evidence>
<dbReference type="Proteomes" id="UP000251120">
    <property type="component" value="Chromosome"/>
</dbReference>
<protein>
    <submittedName>
        <fullName evidence="11">NupC/NupG family nucleoside CNT transporter</fullName>
    </submittedName>
</protein>
<reference evidence="11 13" key="1">
    <citation type="submission" date="2017-06" db="EMBL/GenBank/DDBJ databases">
        <title>Complete genome of Francisella adeliensis.</title>
        <authorList>
            <person name="Vallesi A."/>
            <person name="Sjodin A."/>
        </authorList>
    </citation>
    <scope>NUCLEOTIDE SEQUENCE [LARGE SCALE GENOMIC DNA]</scope>
    <source>
        <strain evidence="11 13">FDC440</strain>
    </source>
</reference>
<organism evidence="11 13">
    <name type="scientific">Francisella adeliensis</name>
    <dbReference type="NCBI Taxonomy" id="2007306"/>
    <lineage>
        <taxon>Bacteria</taxon>
        <taxon>Pseudomonadati</taxon>
        <taxon>Pseudomonadota</taxon>
        <taxon>Gammaproteobacteria</taxon>
        <taxon>Thiotrichales</taxon>
        <taxon>Francisellaceae</taxon>
        <taxon>Francisella</taxon>
    </lineage>
</organism>
<feature type="transmembrane region" description="Helical" evidence="7">
    <location>
        <begin position="34"/>
        <end position="58"/>
    </location>
</feature>
<dbReference type="RefSeq" id="WP_112870938.1">
    <property type="nucleotide sequence ID" value="NZ_CP021781.1"/>
</dbReference>
<feature type="transmembrane region" description="Helical" evidence="7">
    <location>
        <begin position="168"/>
        <end position="189"/>
    </location>
</feature>
<evidence type="ECO:0000256" key="2">
    <source>
        <dbReference type="ARBA" id="ARBA00009033"/>
    </source>
</evidence>
<dbReference type="GO" id="GO:0005337">
    <property type="term" value="F:nucleoside transmembrane transporter activity"/>
    <property type="evidence" value="ECO:0007669"/>
    <property type="project" value="InterPro"/>
</dbReference>
<dbReference type="GO" id="GO:0015293">
    <property type="term" value="F:symporter activity"/>
    <property type="evidence" value="ECO:0007669"/>
    <property type="project" value="TreeGrafter"/>
</dbReference>
<sequence>MLSKILYFLLGLVVVFVMAFLWSSDRRNIKYKTLAIILVIQLVLAVIMLDSSLGVSIVDHVSNGFNDLLEYAHVGTAFIFGDLANSQKNGFVFFFNVGMSIVLISAIIGILQYFKILPVIIKSIGFILSKITGMGRLESFNAVSSLMVGQQENFLVYKKIIGHLPSNVLYTMAATAMSSISLAAIAIYISIIEPRLVCVAVVINMFGIFFVLNIINPYEKTNDLMYSKLHDNYENTKQSFFEVLSEYILDGFKVAVIICAMLIGFVALLAMIDGIFTAVLGISFREILGYLLYPFAWVLNIHGNETYIAGQIMGTKIVANELVAMQMLKDQSANLSAHTQAVISVFLVSFASLSSIGIIIGAVQALSKEAAIKVAKFGLKIVYGALLVSFLSANIVGLII</sequence>
<keyword evidence="3" id="KW-1003">Cell membrane</keyword>
<dbReference type="OrthoDB" id="9766455at2"/>
<dbReference type="EMBL" id="CP043424">
    <property type="protein sequence ID" value="QIW12987.1"/>
    <property type="molecule type" value="Genomic_DNA"/>
</dbReference>
<feature type="transmembrane region" description="Helical" evidence="7">
    <location>
        <begin position="341"/>
        <end position="365"/>
    </location>
</feature>
<dbReference type="PANTHER" id="PTHR10590:SF4">
    <property type="entry name" value="SOLUTE CARRIER FAMILY 28 MEMBER 3"/>
    <property type="match status" value="1"/>
</dbReference>
<dbReference type="Pfam" id="PF07670">
    <property type="entry name" value="Gate"/>
    <property type="match status" value="1"/>
</dbReference>
<feature type="transmembrane region" description="Helical" evidence="7">
    <location>
        <begin position="91"/>
        <end position="114"/>
    </location>
</feature>
<dbReference type="Pfam" id="PF01773">
    <property type="entry name" value="Nucleos_tra2_N"/>
    <property type="match status" value="1"/>
</dbReference>
<keyword evidence="6 7" id="KW-0472">Membrane</keyword>
<dbReference type="GO" id="GO:0005886">
    <property type="term" value="C:plasma membrane"/>
    <property type="evidence" value="ECO:0007669"/>
    <property type="project" value="UniProtKB-SubCell"/>
</dbReference>
<feature type="domain" description="Nucleoside transporter/FeoB GTPase Gate" evidence="10">
    <location>
        <begin position="94"/>
        <end position="193"/>
    </location>
</feature>
<evidence type="ECO:0000256" key="5">
    <source>
        <dbReference type="ARBA" id="ARBA00022989"/>
    </source>
</evidence>
<feature type="domain" description="Concentrative nucleoside transporter N-terminal" evidence="8">
    <location>
        <begin position="10"/>
        <end position="83"/>
    </location>
</feature>
<evidence type="ECO:0000256" key="4">
    <source>
        <dbReference type="ARBA" id="ARBA00022692"/>
    </source>
</evidence>
<evidence type="ECO:0000256" key="1">
    <source>
        <dbReference type="ARBA" id="ARBA00004651"/>
    </source>
</evidence>
<evidence type="ECO:0000313" key="12">
    <source>
        <dbReference type="EMBL" id="QIW12987.1"/>
    </source>
</evidence>
<evidence type="ECO:0000256" key="6">
    <source>
        <dbReference type="ARBA" id="ARBA00023136"/>
    </source>
</evidence>
<feature type="transmembrane region" description="Helical" evidence="7">
    <location>
        <begin position="377"/>
        <end position="399"/>
    </location>
</feature>
<gene>
    <name evidence="11" type="ORF">CDH04_08540</name>
    <name evidence="12" type="ORF">FZC43_08545</name>
</gene>
<evidence type="ECO:0000256" key="7">
    <source>
        <dbReference type="SAM" id="Phobius"/>
    </source>
</evidence>
<feature type="transmembrane region" description="Helical" evidence="7">
    <location>
        <begin position="196"/>
        <end position="215"/>
    </location>
</feature>
<dbReference type="KEGG" id="fad:CDH04_08540"/>
<dbReference type="Pfam" id="PF07662">
    <property type="entry name" value="Nucleos_tra2_C"/>
    <property type="match status" value="1"/>
</dbReference>
<dbReference type="InterPro" id="IPR008276">
    <property type="entry name" value="C_nuclsd_transpt"/>
</dbReference>
<dbReference type="InterPro" id="IPR011657">
    <property type="entry name" value="CNT_C_dom"/>
</dbReference>
<evidence type="ECO:0000313" key="13">
    <source>
        <dbReference type="Proteomes" id="UP000251120"/>
    </source>
</evidence>
<comment type="subcellular location">
    <subcellularLocation>
        <location evidence="1">Cell membrane</location>
        <topology evidence="1">Multi-pass membrane protein</topology>
    </subcellularLocation>
</comment>
<feature type="domain" description="Concentrative nucleoside transporter C-terminal" evidence="9">
    <location>
        <begin position="197"/>
        <end position="397"/>
    </location>
</feature>
<keyword evidence="4 7" id="KW-0812">Transmembrane</keyword>
<name>A0A2Z4Y0T3_9GAMM</name>
<evidence type="ECO:0000313" key="11">
    <source>
        <dbReference type="EMBL" id="AXA34767.1"/>
    </source>
</evidence>